<protein>
    <submittedName>
        <fullName evidence="1">Uncharacterized protein</fullName>
    </submittedName>
</protein>
<gene>
    <name evidence="1" type="ORF">BGZ80_004256</name>
</gene>
<evidence type="ECO:0000313" key="2">
    <source>
        <dbReference type="Proteomes" id="UP000703661"/>
    </source>
</evidence>
<sequence>LDAMGVEGVFPFLKSEGIEFTEVDTETPVDSTHVDVLALFRTNIISTETSIQTRIAKRGVHTPGSTANELLPYIRQTC</sequence>
<proteinExistence type="predicted"/>
<accession>A0A9P6N1J0</accession>
<reference evidence="1" key="1">
    <citation type="journal article" date="2020" name="Fungal Divers.">
        <title>Resolving the Mortierellaceae phylogeny through synthesis of multi-gene phylogenetics and phylogenomics.</title>
        <authorList>
            <person name="Vandepol N."/>
            <person name="Liber J."/>
            <person name="Desiro A."/>
            <person name="Na H."/>
            <person name="Kennedy M."/>
            <person name="Barry K."/>
            <person name="Grigoriev I.V."/>
            <person name="Miller A.N."/>
            <person name="O'Donnell K."/>
            <person name="Stajich J.E."/>
            <person name="Bonito G."/>
        </authorList>
    </citation>
    <scope>NUCLEOTIDE SEQUENCE</scope>
    <source>
        <strain evidence="1">NRRL 2769</strain>
    </source>
</reference>
<dbReference type="EMBL" id="JAAAID010000219">
    <property type="protein sequence ID" value="KAG0020405.1"/>
    <property type="molecule type" value="Genomic_DNA"/>
</dbReference>
<dbReference type="Proteomes" id="UP000703661">
    <property type="component" value="Unassembled WGS sequence"/>
</dbReference>
<evidence type="ECO:0000313" key="1">
    <source>
        <dbReference type="EMBL" id="KAG0020405.1"/>
    </source>
</evidence>
<name>A0A9P6N1J0_9FUNG</name>
<organism evidence="1 2">
    <name type="scientific">Entomortierella chlamydospora</name>
    <dbReference type="NCBI Taxonomy" id="101097"/>
    <lineage>
        <taxon>Eukaryota</taxon>
        <taxon>Fungi</taxon>
        <taxon>Fungi incertae sedis</taxon>
        <taxon>Mucoromycota</taxon>
        <taxon>Mortierellomycotina</taxon>
        <taxon>Mortierellomycetes</taxon>
        <taxon>Mortierellales</taxon>
        <taxon>Mortierellaceae</taxon>
        <taxon>Entomortierella</taxon>
    </lineage>
</organism>
<feature type="non-terminal residue" evidence="1">
    <location>
        <position position="1"/>
    </location>
</feature>
<comment type="caution">
    <text evidence="1">The sequence shown here is derived from an EMBL/GenBank/DDBJ whole genome shotgun (WGS) entry which is preliminary data.</text>
</comment>
<keyword evidence="2" id="KW-1185">Reference proteome</keyword>
<dbReference type="AlphaFoldDB" id="A0A9P6N1J0"/>